<evidence type="ECO:0000313" key="1">
    <source>
        <dbReference type="EMBL" id="KAK8842534.1"/>
    </source>
</evidence>
<sequence length="163" mass="18786">SECDAENSFITESFKSNYSILAEKKFSERLNINLFENMHIISRDFVISLLSQIGFDYSFENIHDLIDKWAFNSTNELPFSVDIKTKKSVDLWKRIITYSDWKPLATAVIRIVSIGTSEANCERFISRQREVTGDHGTNYNPKSMESRLQILSASSTVMNKLKE</sequence>
<name>A0ABR2H8H7_9EUKA</name>
<reference evidence="1 2" key="1">
    <citation type="submission" date="2024-04" db="EMBL/GenBank/DDBJ databases">
        <title>Tritrichomonas musculus Genome.</title>
        <authorList>
            <person name="Alves-Ferreira E."/>
            <person name="Grigg M."/>
            <person name="Lorenzi H."/>
            <person name="Galac M."/>
        </authorList>
    </citation>
    <scope>NUCLEOTIDE SEQUENCE [LARGE SCALE GENOMIC DNA]</scope>
    <source>
        <strain evidence="1 2">EAF2021</strain>
    </source>
</reference>
<dbReference type="Proteomes" id="UP001470230">
    <property type="component" value="Unassembled WGS sequence"/>
</dbReference>
<feature type="non-terminal residue" evidence="1">
    <location>
        <position position="1"/>
    </location>
</feature>
<accession>A0ABR2H8H7</accession>
<proteinExistence type="predicted"/>
<gene>
    <name evidence="1" type="ORF">M9Y10_025390</name>
</gene>
<dbReference type="EMBL" id="JAPFFF010000037">
    <property type="protein sequence ID" value="KAK8842534.1"/>
    <property type="molecule type" value="Genomic_DNA"/>
</dbReference>
<evidence type="ECO:0008006" key="3">
    <source>
        <dbReference type="Google" id="ProtNLM"/>
    </source>
</evidence>
<protein>
    <recommendedName>
        <fullName evidence="3">HAT C-terminal dimerisation domain-containing protein</fullName>
    </recommendedName>
</protein>
<comment type="caution">
    <text evidence="1">The sequence shown here is derived from an EMBL/GenBank/DDBJ whole genome shotgun (WGS) entry which is preliminary data.</text>
</comment>
<keyword evidence="2" id="KW-1185">Reference proteome</keyword>
<organism evidence="1 2">
    <name type="scientific">Tritrichomonas musculus</name>
    <dbReference type="NCBI Taxonomy" id="1915356"/>
    <lineage>
        <taxon>Eukaryota</taxon>
        <taxon>Metamonada</taxon>
        <taxon>Parabasalia</taxon>
        <taxon>Tritrichomonadida</taxon>
        <taxon>Tritrichomonadidae</taxon>
        <taxon>Tritrichomonas</taxon>
    </lineage>
</organism>
<evidence type="ECO:0000313" key="2">
    <source>
        <dbReference type="Proteomes" id="UP001470230"/>
    </source>
</evidence>